<dbReference type="OrthoDB" id="9131304at2"/>
<reference evidence="3" key="1">
    <citation type="submission" date="2016-10" db="EMBL/GenBank/DDBJ databases">
        <authorList>
            <person name="Varghese N."/>
            <person name="Submissions S."/>
        </authorList>
    </citation>
    <scope>NUCLEOTIDE SEQUENCE [LARGE SCALE GENOMIC DNA]</scope>
    <source>
        <strain evidence="3">LMG 2223</strain>
    </source>
</reference>
<dbReference type="Pfam" id="PF09346">
    <property type="entry name" value="SMI1_KNR4"/>
    <property type="match status" value="1"/>
</dbReference>
<feature type="domain" description="Knr4/Smi1-like" evidence="1">
    <location>
        <begin position="12"/>
        <end position="147"/>
    </location>
</feature>
<dbReference type="SUPFAM" id="SSF160631">
    <property type="entry name" value="SMI1/KNR4-like"/>
    <property type="match status" value="1"/>
</dbReference>
<evidence type="ECO:0000259" key="1">
    <source>
        <dbReference type="SMART" id="SM00860"/>
    </source>
</evidence>
<accession>A0A1H2NVV1</accession>
<evidence type="ECO:0000313" key="3">
    <source>
        <dbReference type="Proteomes" id="UP000198600"/>
    </source>
</evidence>
<organism evidence="2 3">
    <name type="scientific">Pseudomonas mucidolens</name>
    <dbReference type="NCBI Taxonomy" id="46679"/>
    <lineage>
        <taxon>Bacteria</taxon>
        <taxon>Pseudomonadati</taxon>
        <taxon>Pseudomonadota</taxon>
        <taxon>Gammaproteobacteria</taxon>
        <taxon>Pseudomonadales</taxon>
        <taxon>Pseudomonadaceae</taxon>
        <taxon>Pseudomonas</taxon>
    </lineage>
</organism>
<dbReference type="Gene3D" id="3.40.1580.10">
    <property type="entry name" value="SMI1/KNR4-like"/>
    <property type="match status" value="1"/>
</dbReference>
<sequence>MLENKFSDCETSITSADLDHVESVIGRKLPIPFRNHYLKYNGGVPERAYWVSEDFFDPIEVASFRPIAYGEPTLLSTYQLMLKKQVLPAQLLAFADDLGGNFFCLNLDSGAISYFTTDTFDSDLSPEENQAESEKNLCSNFLRFVQGLSDEDDFDDE</sequence>
<name>A0A1H2NVV1_9PSED</name>
<dbReference type="InterPro" id="IPR037883">
    <property type="entry name" value="Knr4/Smi1-like_sf"/>
</dbReference>
<gene>
    <name evidence="2" type="ORF">SAMN05216202_4751</name>
</gene>
<proteinExistence type="predicted"/>
<dbReference type="RefSeq" id="WP_084381785.1">
    <property type="nucleotide sequence ID" value="NZ_CAXAPY010000054.1"/>
</dbReference>
<dbReference type="EMBL" id="LT629802">
    <property type="protein sequence ID" value="SDV09235.1"/>
    <property type="molecule type" value="Genomic_DNA"/>
</dbReference>
<protein>
    <submittedName>
        <fullName evidence="2">SMI1 / KNR4 family (SUKH-1)</fullName>
    </submittedName>
</protein>
<keyword evidence="3" id="KW-1185">Reference proteome</keyword>
<dbReference type="Proteomes" id="UP000198600">
    <property type="component" value="Chromosome I"/>
</dbReference>
<dbReference type="AlphaFoldDB" id="A0A1H2NVV1"/>
<dbReference type="SMART" id="SM00860">
    <property type="entry name" value="SMI1_KNR4"/>
    <property type="match status" value="1"/>
</dbReference>
<evidence type="ECO:0000313" key="2">
    <source>
        <dbReference type="EMBL" id="SDV09235.1"/>
    </source>
</evidence>
<dbReference type="STRING" id="46679.SAMN05216202_4751"/>
<dbReference type="InterPro" id="IPR018958">
    <property type="entry name" value="Knr4/Smi1-like_dom"/>
</dbReference>